<dbReference type="Proteomes" id="UP001313282">
    <property type="component" value="Unassembled WGS sequence"/>
</dbReference>
<dbReference type="EMBL" id="JAVHNR010000003">
    <property type="protein sequence ID" value="KAK6348045.1"/>
    <property type="molecule type" value="Genomic_DNA"/>
</dbReference>
<feature type="compositionally biased region" description="Polar residues" evidence="1">
    <location>
        <begin position="23"/>
        <end position="38"/>
    </location>
</feature>
<comment type="caution">
    <text evidence="2">The sequence shown here is derived from an EMBL/GenBank/DDBJ whole genome shotgun (WGS) entry which is preliminary data.</text>
</comment>
<organism evidence="2 3">
    <name type="scientific">Orbilia javanica</name>
    <dbReference type="NCBI Taxonomy" id="47235"/>
    <lineage>
        <taxon>Eukaryota</taxon>
        <taxon>Fungi</taxon>
        <taxon>Dikarya</taxon>
        <taxon>Ascomycota</taxon>
        <taxon>Pezizomycotina</taxon>
        <taxon>Orbiliomycetes</taxon>
        <taxon>Orbiliales</taxon>
        <taxon>Orbiliaceae</taxon>
        <taxon>Orbilia</taxon>
    </lineage>
</organism>
<keyword evidence="3" id="KW-1185">Reference proteome</keyword>
<feature type="compositionally biased region" description="Basic and acidic residues" evidence="1">
    <location>
        <begin position="180"/>
        <end position="191"/>
    </location>
</feature>
<reference evidence="2 3" key="1">
    <citation type="submission" date="2019-10" db="EMBL/GenBank/DDBJ databases">
        <authorList>
            <person name="Palmer J.M."/>
        </authorList>
    </citation>
    <scope>NUCLEOTIDE SEQUENCE [LARGE SCALE GENOMIC DNA]</scope>
    <source>
        <strain evidence="2 3">TWF718</strain>
    </source>
</reference>
<feature type="region of interest" description="Disordered" evidence="1">
    <location>
        <begin position="167"/>
        <end position="191"/>
    </location>
</feature>
<evidence type="ECO:0000313" key="3">
    <source>
        <dbReference type="Proteomes" id="UP001313282"/>
    </source>
</evidence>
<feature type="region of interest" description="Disordered" evidence="1">
    <location>
        <begin position="17"/>
        <end position="58"/>
    </location>
</feature>
<feature type="compositionally biased region" description="Low complexity" evidence="1">
    <location>
        <begin position="167"/>
        <end position="176"/>
    </location>
</feature>
<evidence type="ECO:0000313" key="2">
    <source>
        <dbReference type="EMBL" id="KAK6348045.1"/>
    </source>
</evidence>
<protein>
    <submittedName>
        <fullName evidence="2">Uncharacterized protein</fullName>
    </submittedName>
</protein>
<dbReference type="AlphaFoldDB" id="A0AAN8N8D3"/>
<proteinExistence type="predicted"/>
<accession>A0AAN8N8D3</accession>
<gene>
    <name evidence="2" type="ORF">TWF718_005865</name>
</gene>
<name>A0AAN8N8D3_9PEZI</name>
<sequence>MARKSIPALILAHILPRNWKPNPKSTKSSGLKKNSSQRFFGKSRKGKESVQNPALVESTRAPSTRGWVVVETTKRQKEDEDEFLYYRRMKKCGKHRLEDRIERAAPLQSKLCDPTCNNIIKIFYRGFGCEECGVFPKLENAGSAKLRVREYGSTAVMLRRASVKSGFSSALSGSGSRIELSSRGDSNDDVKDGLEDIRSQFWKDRRERVLMVFKKG</sequence>
<evidence type="ECO:0000256" key="1">
    <source>
        <dbReference type="SAM" id="MobiDB-lite"/>
    </source>
</evidence>